<gene>
    <name evidence="1" type="ORF">PLEPLA_LOCUS13077</name>
</gene>
<proteinExistence type="predicted"/>
<keyword evidence="2" id="KW-1185">Reference proteome</keyword>
<name>A0A9N7YFY3_PLEPL</name>
<dbReference type="AlphaFoldDB" id="A0A9N7YFY3"/>
<dbReference type="Proteomes" id="UP001153269">
    <property type="component" value="Unassembled WGS sequence"/>
</dbReference>
<reference evidence="1" key="1">
    <citation type="submission" date="2020-03" db="EMBL/GenBank/DDBJ databases">
        <authorList>
            <person name="Weist P."/>
        </authorList>
    </citation>
    <scope>NUCLEOTIDE SEQUENCE</scope>
</reference>
<comment type="caution">
    <text evidence="1">The sequence shown here is derived from an EMBL/GenBank/DDBJ whole genome shotgun (WGS) entry which is preliminary data.</text>
</comment>
<protein>
    <submittedName>
        <fullName evidence="1">Uncharacterized protein</fullName>
    </submittedName>
</protein>
<sequence>MNLQGSFIEVVKSFLSVAHRSHSLWRRQELTIKMQKESGVRLSCTDIHYRGVAWRSETSSPKGCDSGLEPSRVVGRFNSPSLETLEFLTRRCFILTAHPSPPNTEDDTT</sequence>
<organism evidence="1 2">
    <name type="scientific">Pleuronectes platessa</name>
    <name type="common">European plaice</name>
    <dbReference type="NCBI Taxonomy" id="8262"/>
    <lineage>
        <taxon>Eukaryota</taxon>
        <taxon>Metazoa</taxon>
        <taxon>Chordata</taxon>
        <taxon>Craniata</taxon>
        <taxon>Vertebrata</taxon>
        <taxon>Euteleostomi</taxon>
        <taxon>Actinopterygii</taxon>
        <taxon>Neopterygii</taxon>
        <taxon>Teleostei</taxon>
        <taxon>Neoteleostei</taxon>
        <taxon>Acanthomorphata</taxon>
        <taxon>Carangaria</taxon>
        <taxon>Pleuronectiformes</taxon>
        <taxon>Pleuronectoidei</taxon>
        <taxon>Pleuronectidae</taxon>
        <taxon>Pleuronectes</taxon>
    </lineage>
</organism>
<evidence type="ECO:0000313" key="2">
    <source>
        <dbReference type="Proteomes" id="UP001153269"/>
    </source>
</evidence>
<accession>A0A9N7YFY3</accession>
<dbReference type="EMBL" id="CADEAL010000780">
    <property type="protein sequence ID" value="CAB1425147.1"/>
    <property type="molecule type" value="Genomic_DNA"/>
</dbReference>
<evidence type="ECO:0000313" key="1">
    <source>
        <dbReference type="EMBL" id="CAB1425147.1"/>
    </source>
</evidence>